<accession>A0AAV7LQY6</accession>
<evidence type="ECO:0000256" key="2">
    <source>
        <dbReference type="ARBA" id="ARBA00022490"/>
    </source>
</evidence>
<evidence type="ECO:0000256" key="1">
    <source>
        <dbReference type="ARBA" id="ARBA00004496"/>
    </source>
</evidence>
<feature type="compositionally biased region" description="Polar residues" evidence="6">
    <location>
        <begin position="287"/>
        <end position="298"/>
    </location>
</feature>
<comment type="subcellular location">
    <subcellularLocation>
        <location evidence="1">Cytoplasm</location>
    </subcellularLocation>
</comment>
<evidence type="ECO:0000256" key="6">
    <source>
        <dbReference type="SAM" id="MobiDB-lite"/>
    </source>
</evidence>
<feature type="region of interest" description="Disordered" evidence="6">
    <location>
        <begin position="492"/>
        <end position="520"/>
    </location>
</feature>
<evidence type="ECO:0000256" key="4">
    <source>
        <dbReference type="ARBA" id="ARBA00023054"/>
    </source>
</evidence>
<feature type="coiled-coil region" evidence="5">
    <location>
        <begin position="757"/>
        <end position="826"/>
    </location>
</feature>
<feature type="region of interest" description="Disordered" evidence="6">
    <location>
        <begin position="326"/>
        <end position="391"/>
    </location>
</feature>
<evidence type="ECO:0000313" key="8">
    <source>
        <dbReference type="Proteomes" id="UP001066276"/>
    </source>
</evidence>
<feature type="coiled-coil region" evidence="5">
    <location>
        <begin position="627"/>
        <end position="675"/>
    </location>
</feature>
<dbReference type="Proteomes" id="UP001066276">
    <property type="component" value="Chromosome 11"/>
</dbReference>
<evidence type="ECO:0000313" key="7">
    <source>
        <dbReference type="EMBL" id="KAJ1093972.1"/>
    </source>
</evidence>
<feature type="region of interest" description="Disordered" evidence="6">
    <location>
        <begin position="51"/>
        <end position="85"/>
    </location>
</feature>
<reference evidence="7" key="1">
    <citation type="journal article" date="2022" name="bioRxiv">
        <title>Sequencing and chromosome-scale assembly of the giantPleurodeles waltlgenome.</title>
        <authorList>
            <person name="Brown T."/>
            <person name="Elewa A."/>
            <person name="Iarovenko S."/>
            <person name="Subramanian E."/>
            <person name="Araus A.J."/>
            <person name="Petzold A."/>
            <person name="Susuki M."/>
            <person name="Suzuki K.-i.T."/>
            <person name="Hayashi T."/>
            <person name="Toyoda A."/>
            <person name="Oliveira C."/>
            <person name="Osipova E."/>
            <person name="Leigh N.D."/>
            <person name="Simon A."/>
            <person name="Yun M.H."/>
        </authorList>
    </citation>
    <scope>NUCLEOTIDE SEQUENCE</scope>
    <source>
        <strain evidence="7">20211129_DDA</strain>
        <tissue evidence="7">Liver</tissue>
    </source>
</reference>
<feature type="compositionally biased region" description="Polar residues" evidence="6">
    <location>
        <begin position="368"/>
        <end position="390"/>
    </location>
</feature>
<dbReference type="GO" id="GO:0005737">
    <property type="term" value="C:cytoplasm"/>
    <property type="evidence" value="ECO:0007669"/>
    <property type="project" value="UniProtKB-SubCell"/>
</dbReference>
<name>A0AAV7LQY6_PLEWA</name>
<evidence type="ECO:0000256" key="3">
    <source>
        <dbReference type="ARBA" id="ARBA00022553"/>
    </source>
</evidence>
<organism evidence="7 8">
    <name type="scientific">Pleurodeles waltl</name>
    <name type="common">Iberian ribbed newt</name>
    <dbReference type="NCBI Taxonomy" id="8319"/>
    <lineage>
        <taxon>Eukaryota</taxon>
        <taxon>Metazoa</taxon>
        <taxon>Chordata</taxon>
        <taxon>Craniata</taxon>
        <taxon>Vertebrata</taxon>
        <taxon>Euteleostomi</taxon>
        <taxon>Amphibia</taxon>
        <taxon>Batrachia</taxon>
        <taxon>Caudata</taxon>
        <taxon>Salamandroidea</taxon>
        <taxon>Salamandridae</taxon>
        <taxon>Pleurodelinae</taxon>
        <taxon>Pleurodeles</taxon>
    </lineage>
</organism>
<keyword evidence="2" id="KW-0963">Cytoplasm</keyword>
<feature type="compositionally biased region" description="Basic and acidic residues" evidence="6">
    <location>
        <begin position="276"/>
        <end position="286"/>
    </location>
</feature>
<dbReference type="InterPro" id="IPR051841">
    <property type="entry name" value="MT-Golgi_org_protein"/>
</dbReference>
<keyword evidence="8" id="KW-1185">Reference proteome</keyword>
<gene>
    <name evidence="7" type="ORF">NDU88_007058</name>
</gene>
<feature type="region of interest" description="Disordered" evidence="6">
    <location>
        <begin position="276"/>
        <end position="305"/>
    </location>
</feature>
<sequence length="1623" mass="182728">MLPSNVQVCFLPVSTPFQPTGIASPSSIRERDQGQEQPLTAGRQFFRRCRFRGEEKGRGARQQRATSRQKRLTGSSGTGRREGGDTCGRRSRGYCIFLITSQSPPGIDALCAHSPCVLPLMEPVQLRPGTGNGMVSSRDGFSEHRDKLPLPVMGDGLNSTSIQVTEVPYRKPSTDTRDQGDASQNGPIAHHQGPIGSLPNQEPPPGVPGFHDNLVASQGPSTEGVVLRKEALQSLKLSLHMQETELCSTDDPLPLEREEQIRLQARRRLEEQLKQYRVQRHQERSTHSTPKNRPSSTLDPELMYNPEILPRANTVALTKEYSYMRTSVPRGPKLGSLGLQVPPKEKKSSRSSKSSKIRSLADYRTESAEPSSGSFVAADSSTGSLKQNGGSLTSVVSEVSFTSEADERLELSSLAGDNSSEIDGSESGMRLDGNESDSSTYSSVSAGTGAYGSSLAMECKREAAYTVNGQEITQDAMGQFPLLHDVLQAAAAEHQNQEQEVNGETRSRRDSISSSVSMESSIAGTHDELLQVLKEKMRLEGQLESLSSEASQALKEKTELQAQLAALNTKLQAQMDDSQNSRQKQQSLTSEVGTLKQSCWDLERAMGELQNNLEAKSASLASVSNDLLVAEEQYRRLMGKVEDLQKTIVLKDNTVLDLRQQMTSLQSQLQQVLLDRTTLSSKLKASQVEITSLQQVRLWYQQQLSLAQEARVRLQSEMANIQAGQMTQAGVVEHLKIENVSLSHQLTETQHRSIKEKERIASQLQNIEADMLDQEAAFLQIQEAKNMVEEDLQKKLEEFEDEKEQLQRLANSASALEKDLDQATLTLHQRDLQLQGLQQEHLELLKQVTLSQEALHSKEQALHDLQTRYDELEARLEELQSDVTSKDDDIQYLQKEKIVLEVALQSARAEQEGLGEGAQRLEEGAEAASDMIEKLRQETAVKTSQVENLQQENATLKKQTQKAKEQFLQQKVMVEAYRRDASSKDQLISELKSTKKKLDSELKELRRELMRLQGEKKAVEMDYARLQKDVVDVRQQMEELESHLQAAQDERDEMESQLQSLRFDRDQLTSLTQENSYLKQQVEQMQTEAKKAITEQKHRMKRLGTDLTSAQKDMKVKHKAYENAVGILSRRLQEALTAKETAEAELNQMKAQVTEGGDNQAFQEKVRGLESELQAVSQSKMMLEKELQEVISLTSQELEEYREKVLELEDELQESRGFRRKIKRLEEMNKKLTLELEHEKGKLMGLGQANTALREHNNILETALAKREADLVQLNLQVQAVLKRKEEEDQQMKQLVQTLQKALEKEKRQVHQLREQVAAAKAEAAHNRRHYRAAALELSEVKKELQAKEQLVQALQAEADKLQAQDGQHSQELAQFQQELAEARSQLQVLQKQLDEQLSKNPSVNQEVEDLKWEVEQKEREIQSLRQQFDMSEQRSQRELEGVQSLLQNIKAELETVRDDLSMTQKDKVMLQAKVTELKNSMKTLLQQNQQLKLGLKHSKPKKRKELKGEGNSSNPVTPVKIPDCPVPASLLEELLKPPTAVSKEPLKNLNSCLMQLKQEMDSLQRQMEEHTITVHESMSSWTQIEGQLVDSSTTSAGSPVESTPDDEVKELHQHAETDPASQ</sequence>
<evidence type="ECO:0000256" key="5">
    <source>
        <dbReference type="SAM" id="Coils"/>
    </source>
</evidence>
<feature type="coiled-coil region" evidence="5">
    <location>
        <begin position="855"/>
        <end position="1095"/>
    </location>
</feature>
<dbReference type="PANTHER" id="PTHR18902:SF26">
    <property type="entry name" value="GOLGIN SUBFAMILY A MEMBER 3"/>
    <property type="match status" value="1"/>
</dbReference>
<feature type="coiled-coil region" evidence="5">
    <location>
        <begin position="1547"/>
        <end position="1574"/>
    </location>
</feature>
<dbReference type="PANTHER" id="PTHR18902">
    <property type="entry name" value="NUCLEAR MITOTIC APPARATUS PROTEIN 1-RELATED"/>
    <property type="match status" value="1"/>
</dbReference>
<feature type="compositionally biased region" description="Polar residues" evidence="6">
    <location>
        <begin position="1577"/>
        <end position="1602"/>
    </location>
</feature>
<feature type="region of interest" description="Disordered" evidence="6">
    <location>
        <begin position="167"/>
        <end position="222"/>
    </location>
</feature>
<feature type="compositionally biased region" description="Basic residues" evidence="6">
    <location>
        <begin position="1495"/>
        <end position="1506"/>
    </location>
</feature>
<dbReference type="Gene3D" id="1.10.287.1490">
    <property type="match status" value="1"/>
</dbReference>
<protein>
    <recommendedName>
        <fullName evidence="9">Golgin A3</fullName>
    </recommendedName>
</protein>
<feature type="region of interest" description="Disordered" evidence="6">
    <location>
        <begin position="1577"/>
        <end position="1623"/>
    </location>
</feature>
<feature type="coiled-coil region" evidence="5">
    <location>
        <begin position="1132"/>
        <end position="1242"/>
    </location>
</feature>
<feature type="compositionally biased region" description="Basic and acidic residues" evidence="6">
    <location>
        <begin position="1610"/>
        <end position="1623"/>
    </location>
</feature>
<feature type="region of interest" description="Disordered" evidence="6">
    <location>
        <begin position="1492"/>
        <end position="1522"/>
    </location>
</feature>
<comment type="caution">
    <text evidence="7">The sequence shown here is derived from an EMBL/GenBank/DDBJ whole genome shotgun (WGS) entry which is preliminary data.</text>
</comment>
<dbReference type="EMBL" id="JANPWB010000015">
    <property type="protein sequence ID" value="KAJ1093972.1"/>
    <property type="molecule type" value="Genomic_DNA"/>
</dbReference>
<evidence type="ECO:0008006" key="9">
    <source>
        <dbReference type="Google" id="ProtNLM"/>
    </source>
</evidence>
<keyword evidence="4 5" id="KW-0175">Coiled coil</keyword>
<feature type="region of interest" description="Disordered" evidence="6">
    <location>
        <begin position="410"/>
        <end position="445"/>
    </location>
</feature>
<proteinExistence type="predicted"/>
<feature type="compositionally biased region" description="Basic and acidic residues" evidence="6">
    <location>
        <begin position="168"/>
        <end position="180"/>
    </location>
</feature>
<keyword evidence="3" id="KW-0597">Phosphoprotein</keyword>
<feature type="compositionally biased region" description="Polar residues" evidence="6">
    <location>
        <begin position="436"/>
        <end position="445"/>
    </location>
</feature>